<dbReference type="InterPro" id="IPR050490">
    <property type="entry name" value="Bact_solute-bd_prot1"/>
</dbReference>
<reference evidence="2" key="1">
    <citation type="submission" date="2020-10" db="EMBL/GenBank/DDBJ databases">
        <authorList>
            <person name="Gilroy R."/>
        </authorList>
    </citation>
    <scope>NUCLEOTIDE SEQUENCE</scope>
    <source>
        <strain evidence="2">CHK199-13235</strain>
    </source>
</reference>
<evidence type="ECO:0008006" key="4">
    <source>
        <dbReference type="Google" id="ProtNLM"/>
    </source>
</evidence>
<evidence type="ECO:0000256" key="1">
    <source>
        <dbReference type="SAM" id="SignalP"/>
    </source>
</evidence>
<name>A0A9D1FLF2_9FIRM</name>
<dbReference type="PANTHER" id="PTHR43649">
    <property type="entry name" value="ARABINOSE-BINDING PROTEIN-RELATED"/>
    <property type="match status" value="1"/>
</dbReference>
<comment type="caution">
    <text evidence="2">The sequence shown here is derived from an EMBL/GenBank/DDBJ whole genome shotgun (WGS) entry which is preliminary data.</text>
</comment>
<organism evidence="2 3">
    <name type="scientific">Candidatus Merdivicinus excrementipullorum</name>
    <dbReference type="NCBI Taxonomy" id="2840867"/>
    <lineage>
        <taxon>Bacteria</taxon>
        <taxon>Bacillati</taxon>
        <taxon>Bacillota</taxon>
        <taxon>Clostridia</taxon>
        <taxon>Eubacteriales</taxon>
        <taxon>Oscillospiraceae</taxon>
        <taxon>Oscillospiraceae incertae sedis</taxon>
        <taxon>Candidatus Merdivicinus</taxon>
    </lineage>
</organism>
<dbReference type="AlphaFoldDB" id="A0A9D1FLF2"/>
<accession>A0A9D1FLF2</accession>
<keyword evidence="1" id="KW-0732">Signal</keyword>
<gene>
    <name evidence="2" type="ORF">IAB51_00805</name>
</gene>
<dbReference type="EMBL" id="DVJP01000010">
    <property type="protein sequence ID" value="HIS75325.1"/>
    <property type="molecule type" value="Genomic_DNA"/>
</dbReference>
<dbReference type="PROSITE" id="PS51257">
    <property type="entry name" value="PROKAR_LIPOPROTEIN"/>
    <property type="match status" value="1"/>
</dbReference>
<reference evidence="2" key="2">
    <citation type="journal article" date="2021" name="PeerJ">
        <title>Extensive microbial diversity within the chicken gut microbiome revealed by metagenomics and culture.</title>
        <authorList>
            <person name="Gilroy R."/>
            <person name="Ravi A."/>
            <person name="Getino M."/>
            <person name="Pursley I."/>
            <person name="Horton D.L."/>
            <person name="Alikhan N.F."/>
            <person name="Baker D."/>
            <person name="Gharbi K."/>
            <person name="Hall N."/>
            <person name="Watson M."/>
            <person name="Adriaenssens E.M."/>
            <person name="Foster-Nyarko E."/>
            <person name="Jarju S."/>
            <person name="Secka A."/>
            <person name="Antonio M."/>
            <person name="Oren A."/>
            <person name="Chaudhuri R.R."/>
            <person name="La Ragione R."/>
            <person name="Hildebrand F."/>
            <person name="Pallen M.J."/>
        </authorList>
    </citation>
    <scope>NUCLEOTIDE SEQUENCE</scope>
    <source>
        <strain evidence="2">CHK199-13235</strain>
    </source>
</reference>
<dbReference type="SUPFAM" id="SSF53850">
    <property type="entry name" value="Periplasmic binding protein-like II"/>
    <property type="match status" value="1"/>
</dbReference>
<feature type="signal peptide" evidence="1">
    <location>
        <begin position="1"/>
        <end position="24"/>
    </location>
</feature>
<feature type="chain" id="PRO_5038997157" description="ABC transporter substrate-binding protein" evidence="1">
    <location>
        <begin position="25"/>
        <end position="578"/>
    </location>
</feature>
<dbReference type="Gene3D" id="3.40.190.10">
    <property type="entry name" value="Periplasmic binding protein-like II"/>
    <property type="match status" value="2"/>
</dbReference>
<proteinExistence type="predicted"/>
<evidence type="ECO:0000313" key="3">
    <source>
        <dbReference type="Proteomes" id="UP000824002"/>
    </source>
</evidence>
<sequence>MNKKIFNRFGAAALAAIMAASVLSGCGGDDSSSTASSGGTDAASGKEHLDITCYLFGDKPNQIDDVLAEFEKRTADELNMSLEFNWAPQSDYTNNIKLKLSAGEEVDMCFDAPWMNMNTFIMQGNYQDLTSYFHNPEYPGLEAAFSEEFMSNNLMGENGDTVYGIPLTQSFGEGGMVFIRGDLRKKYGLDPVTDLESYEAYLQAIVDNEPSMIPFVMKKNGSYGAASIIDVQDPAKGIAKLEAGLWDVKLAAGIVATLYIQDYKVIDCVISGEPSSAYANFPAPYNQTDLTTQKKIREWYEKGYIEKDVITREDAQATFTSGKGASFMWGAPQYNSVLSALTQSVEGAELEVYNYDPLTAQDITGMKKGAYTAWNFICIPVTTSEEKTDRIMEFFDWIFSSSENHDLFEWGIEGKNFVAVGEDQYEYPEGLDLTTNYNFPGYELTWNPNFIRYPVGYPDDVLQIMKNANNPDVYYDPLLSGFRFNGDPVKNQLANPDFATAKTRRDNLSLGIFEDVEAESAAIDEEVANNKTLQEDIAAIKEEVIKQAEVYLEKRKAQDEANGTTYPTVADLEAQLNS</sequence>
<evidence type="ECO:0000313" key="2">
    <source>
        <dbReference type="EMBL" id="HIS75325.1"/>
    </source>
</evidence>
<dbReference type="PANTHER" id="PTHR43649:SF17">
    <property type="entry name" value="ABC TRANSPORTER SOLUTE BINDING PROTEIN-SUGAR TRANSPORT"/>
    <property type="match status" value="1"/>
</dbReference>
<dbReference type="Proteomes" id="UP000824002">
    <property type="component" value="Unassembled WGS sequence"/>
</dbReference>
<protein>
    <recommendedName>
        <fullName evidence="4">ABC transporter substrate-binding protein</fullName>
    </recommendedName>
</protein>